<reference evidence="2" key="2">
    <citation type="submission" date="2010-05" db="EMBL/GenBank/DDBJ databases">
        <authorList>
            <person name="Almeida L.G."/>
            <person name="Nicolas M.F."/>
            <person name="Souza R.C."/>
            <person name="Vasconcelos A.T.R."/>
        </authorList>
    </citation>
    <scope>NUCLEOTIDE SEQUENCE</scope>
</reference>
<proteinExistence type="predicted"/>
<feature type="compositionally biased region" description="Acidic residues" evidence="1">
    <location>
        <begin position="17"/>
        <end position="37"/>
    </location>
</feature>
<reference evidence="3" key="4">
    <citation type="submission" date="2015-06" db="UniProtKB">
        <authorList>
            <consortium name="EnsemblMetazoa"/>
        </authorList>
    </citation>
    <scope>IDENTIFICATION</scope>
</reference>
<gene>
    <name evidence="2" type="ORF">AND_000925</name>
</gene>
<organism evidence="2">
    <name type="scientific">Anopheles darlingi</name>
    <name type="common">Mosquito</name>
    <dbReference type="NCBI Taxonomy" id="43151"/>
    <lineage>
        <taxon>Eukaryota</taxon>
        <taxon>Metazoa</taxon>
        <taxon>Ecdysozoa</taxon>
        <taxon>Arthropoda</taxon>
        <taxon>Hexapoda</taxon>
        <taxon>Insecta</taxon>
        <taxon>Pterygota</taxon>
        <taxon>Neoptera</taxon>
        <taxon>Endopterygota</taxon>
        <taxon>Diptera</taxon>
        <taxon>Nematocera</taxon>
        <taxon>Culicoidea</taxon>
        <taxon>Culicidae</taxon>
        <taxon>Anophelinae</taxon>
        <taxon>Anopheles</taxon>
    </lineage>
</organism>
<evidence type="ECO:0000313" key="3">
    <source>
        <dbReference type="EnsemblMetazoa" id="ADAC000925-PA"/>
    </source>
</evidence>
<dbReference type="HOGENOM" id="CLU_970499_0_0_1"/>
<reference evidence="2" key="3">
    <citation type="journal article" date="2013" name="Nucleic Acids Res.">
        <title>The genome of Anopheles darlingi, the main neotropical malaria vector.</title>
        <authorList>
            <person name="Marinotti O."/>
            <person name="Cerqueira G.C."/>
            <person name="de Almeida L.G."/>
            <person name="Ferro M.I."/>
            <person name="Loreto E.L."/>
            <person name="Zaha A."/>
            <person name="Teixeira S.M."/>
            <person name="Wespiser A.R."/>
            <person name="Almeida E Silva A."/>
            <person name="Schlindwein A.D."/>
            <person name="Pacheco A.C."/>
            <person name="Silva A.L."/>
            <person name="Graveley B.R."/>
            <person name="Walenz B.P."/>
            <person name="Lima Bde A."/>
            <person name="Ribeiro C.A."/>
            <person name="Nunes-Silva C.G."/>
            <person name="de Carvalho C.R."/>
            <person name="Soares C.M."/>
            <person name="de Menezes C.B."/>
            <person name="Matiolli C."/>
            <person name="Caffrey D."/>
            <person name="Araujo D.A."/>
            <person name="de Oliveira D.M."/>
            <person name="Golenbock D."/>
            <person name="Grisard E.C."/>
            <person name="Fantinatti-Garboggini F."/>
            <person name="de Carvalho F.M."/>
            <person name="Barcellos F.G."/>
            <person name="Prosdocimi F."/>
            <person name="May G."/>
            <person name="Azevedo Junior G.M."/>
            <person name="Guimaraes G.M."/>
            <person name="Goldman G.H."/>
            <person name="Padilha I.Q."/>
            <person name="Batista Jda S."/>
            <person name="Ferro J.A."/>
            <person name="Ribeiro J.M."/>
            <person name="Fietto J.L."/>
            <person name="Dabbas K.M."/>
            <person name="Cerdeira L."/>
            <person name="Agnez-Lima L.F."/>
            <person name="Brocchi M."/>
            <person name="de Carvalho M.O."/>
            <person name="Teixeira Mde M."/>
            <person name="Diniz Maia Mde M."/>
            <person name="Goldman M.H."/>
            <person name="Cruz Schneider M.P."/>
            <person name="Felipe M.S."/>
            <person name="Hungria M."/>
            <person name="Nicolas M.F."/>
            <person name="Pereira M."/>
            <person name="Montes M.A."/>
            <person name="Cantao M.E."/>
            <person name="Vincentz M."/>
            <person name="Rafael M.S."/>
            <person name="Silverman N."/>
            <person name="Stoco P.H."/>
            <person name="Souza R.C."/>
            <person name="Vicentini R."/>
            <person name="Gazzinelli R.T."/>
            <person name="Neves Rde O."/>
            <person name="Silva R."/>
            <person name="Astolfi-Filho S."/>
            <person name="Maciel T.E."/>
            <person name="Urmenyi T.P."/>
            <person name="Tadei W.P."/>
            <person name="Camargo E.P."/>
            <person name="de Vasconcelos A.T."/>
        </authorList>
    </citation>
    <scope>NUCLEOTIDE SEQUENCE</scope>
</reference>
<feature type="region of interest" description="Disordered" evidence="1">
    <location>
        <begin position="1"/>
        <end position="43"/>
    </location>
</feature>
<reference evidence="2 4" key="1">
    <citation type="journal article" date="2010" name="BMC Genomics">
        <title>Combination of measures distinguishes pre-miRNAs from other stem-loops in the genome of the newly sequenced Anopheles darlingi.</title>
        <authorList>
            <person name="Mendes N.D."/>
            <person name="Freitas A.T."/>
            <person name="Vasconcelos A.T."/>
            <person name="Sagot M.F."/>
        </authorList>
    </citation>
    <scope>NUCLEOTIDE SEQUENCE</scope>
</reference>
<sequence>MVRTRSQGTPLRAGSEESGEEDSESDSAFLDPEENEEKSELQVLKEEVMDLRELLEMAKKEVAQLKQQLQQQQQQQQQPEPQQSQRQAEFPNIHREYIKRVAEEVASKLLGDPMLLPQQQSTQPSPTLAQMVADEGVPASSEWTCIMSRRERAQARSRKQESQQQQKEAEKTTRRRARKEIIRVVPAEGTKCEGIAAAIRKDAAMNAVVASIKWNAKKHALVELKPTASAQVVQPAISKIVGETAETISVMTEMTTAVIYDIDMLATAEDVVRAVQERTQATIRPLL</sequence>
<evidence type="ECO:0000313" key="4">
    <source>
        <dbReference type="Proteomes" id="UP000000673"/>
    </source>
</evidence>
<dbReference type="EMBL" id="ADMH02000241">
    <property type="protein sequence ID" value="ETN67270.1"/>
    <property type="molecule type" value="Genomic_DNA"/>
</dbReference>
<evidence type="ECO:0000256" key="1">
    <source>
        <dbReference type="SAM" id="MobiDB-lite"/>
    </source>
</evidence>
<dbReference type="AlphaFoldDB" id="W5JVZ5"/>
<dbReference type="VEuPathDB" id="VectorBase:ADAC000925"/>
<feature type="region of interest" description="Disordered" evidence="1">
    <location>
        <begin position="62"/>
        <end position="94"/>
    </location>
</feature>
<protein>
    <submittedName>
        <fullName evidence="2 3">Uncharacterized protein</fullName>
    </submittedName>
</protein>
<name>W5JVZ5_ANODA</name>
<feature type="compositionally biased region" description="Low complexity" evidence="1">
    <location>
        <begin position="64"/>
        <end position="87"/>
    </location>
</feature>
<dbReference type="Proteomes" id="UP000000673">
    <property type="component" value="Unassembled WGS sequence"/>
</dbReference>
<feature type="compositionally biased region" description="Basic and acidic residues" evidence="1">
    <location>
        <begin position="150"/>
        <end position="172"/>
    </location>
</feature>
<dbReference type="VEuPathDB" id="VectorBase:ADAR2_001222"/>
<keyword evidence="4" id="KW-1185">Reference proteome</keyword>
<feature type="region of interest" description="Disordered" evidence="1">
    <location>
        <begin position="150"/>
        <end position="177"/>
    </location>
</feature>
<evidence type="ECO:0000313" key="2">
    <source>
        <dbReference type="EMBL" id="ETN67270.1"/>
    </source>
</evidence>
<accession>W5JVZ5</accession>
<dbReference type="EnsemblMetazoa" id="ADAC000925-RA">
    <property type="protein sequence ID" value="ADAC000925-PA"/>
    <property type="gene ID" value="ADAC000925"/>
</dbReference>